<evidence type="ECO:0000256" key="4">
    <source>
        <dbReference type="ARBA" id="ARBA00022989"/>
    </source>
</evidence>
<dbReference type="Pfam" id="PF09335">
    <property type="entry name" value="VTT_dom"/>
    <property type="match status" value="1"/>
</dbReference>
<evidence type="ECO:0000256" key="3">
    <source>
        <dbReference type="ARBA" id="ARBA00022692"/>
    </source>
</evidence>
<evidence type="ECO:0000313" key="9">
    <source>
        <dbReference type="Proteomes" id="UP000199024"/>
    </source>
</evidence>
<feature type="transmembrane region" description="Helical" evidence="6">
    <location>
        <begin position="45"/>
        <end position="68"/>
    </location>
</feature>
<evidence type="ECO:0000313" key="8">
    <source>
        <dbReference type="EMBL" id="SFS12168.1"/>
    </source>
</evidence>
<keyword evidence="2" id="KW-1003">Cell membrane</keyword>
<dbReference type="InterPro" id="IPR001763">
    <property type="entry name" value="Rhodanese-like_dom"/>
</dbReference>
<proteinExistence type="predicted"/>
<feature type="transmembrane region" description="Helical" evidence="6">
    <location>
        <begin position="101"/>
        <end position="119"/>
    </location>
</feature>
<organism evidence="8 9">
    <name type="scientific">Granulicella pectinivorans</name>
    <dbReference type="NCBI Taxonomy" id="474950"/>
    <lineage>
        <taxon>Bacteria</taxon>
        <taxon>Pseudomonadati</taxon>
        <taxon>Acidobacteriota</taxon>
        <taxon>Terriglobia</taxon>
        <taxon>Terriglobales</taxon>
        <taxon>Acidobacteriaceae</taxon>
        <taxon>Granulicella</taxon>
    </lineage>
</organism>
<dbReference type="InterPro" id="IPR032816">
    <property type="entry name" value="VTT_dom"/>
</dbReference>
<dbReference type="PROSITE" id="PS50206">
    <property type="entry name" value="RHODANESE_3"/>
    <property type="match status" value="1"/>
</dbReference>
<dbReference type="PANTHER" id="PTHR42709:SF6">
    <property type="entry name" value="UNDECAPRENYL PHOSPHATE TRANSPORTER A"/>
    <property type="match status" value="1"/>
</dbReference>
<evidence type="ECO:0000256" key="5">
    <source>
        <dbReference type="ARBA" id="ARBA00023136"/>
    </source>
</evidence>
<keyword evidence="4 6" id="KW-1133">Transmembrane helix</keyword>
<sequence length="332" mass="36658">MNGAAQLTYLALGLAVFGQQLCLPLPSMLLLMTVGALAARGEGHLTIPLVLLTSVFACVAADSVWFWLGRRWGSNVIRMICSLTSNPQGSRERSRHMFDRWGLRLLLVAKFIPLLDGVSPPLAGAQGATVQGFLAYDSVGSLLWSAVYLLAGFLFSTQLDRVIRLLDRFGSGLLLLIGIPMLLWAAWRLLRIVKMIRHLRLHRISPAMLQRMIDDGDRIGVVDLLRYEAMDQELAGIPGSVRADPEQLRKSQRVVVPEGVSMVLYCSSKNEFTSARVAQAMKKLGVSNVWILEGGLDAWVAEGRPTTTTFSTREEMAERLGVVIQPPGQHRR</sequence>
<feature type="transmembrane region" description="Helical" evidence="6">
    <location>
        <begin position="139"/>
        <end position="157"/>
    </location>
</feature>
<keyword evidence="3 6" id="KW-0812">Transmembrane</keyword>
<dbReference type="Gene3D" id="3.40.250.10">
    <property type="entry name" value="Rhodanese-like domain"/>
    <property type="match status" value="1"/>
</dbReference>
<dbReference type="SUPFAM" id="SSF52821">
    <property type="entry name" value="Rhodanese/Cell cycle control phosphatase"/>
    <property type="match status" value="1"/>
</dbReference>
<dbReference type="AlphaFoldDB" id="A0A1I6M966"/>
<reference evidence="8 9" key="1">
    <citation type="submission" date="2016-10" db="EMBL/GenBank/DDBJ databases">
        <authorList>
            <person name="de Groot N.N."/>
        </authorList>
    </citation>
    <scope>NUCLEOTIDE SEQUENCE [LARGE SCALE GENOMIC DNA]</scope>
    <source>
        <strain evidence="8 9">DSM 21001</strain>
    </source>
</reference>
<dbReference type="GO" id="GO:0005886">
    <property type="term" value="C:plasma membrane"/>
    <property type="evidence" value="ECO:0007669"/>
    <property type="project" value="UniProtKB-SubCell"/>
</dbReference>
<evidence type="ECO:0000256" key="2">
    <source>
        <dbReference type="ARBA" id="ARBA00022475"/>
    </source>
</evidence>
<dbReference type="OrthoDB" id="113798at2"/>
<evidence type="ECO:0000256" key="6">
    <source>
        <dbReference type="SAM" id="Phobius"/>
    </source>
</evidence>
<comment type="subcellular location">
    <subcellularLocation>
        <location evidence="1">Cell membrane</location>
        <topology evidence="1">Multi-pass membrane protein</topology>
    </subcellularLocation>
</comment>
<dbReference type="STRING" id="474950.SAMN05421771_2074"/>
<keyword evidence="9" id="KW-1185">Reference proteome</keyword>
<name>A0A1I6M966_9BACT</name>
<dbReference type="SMART" id="SM00450">
    <property type="entry name" value="RHOD"/>
    <property type="match status" value="1"/>
</dbReference>
<dbReference type="Pfam" id="PF00581">
    <property type="entry name" value="Rhodanese"/>
    <property type="match status" value="1"/>
</dbReference>
<accession>A0A1I6M966</accession>
<dbReference type="InterPro" id="IPR036873">
    <property type="entry name" value="Rhodanese-like_dom_sf"/>
</dbReference>
<dbReference type="EMBL" id="FOZL01000001">
    <property type="protein sequence ID" value="SFS12168.1"/>
    <property type="molecule type" value="Genomic_DNA"/>
</dbReference>
<dbReference type="PANTHER" id="PTHR42709">
    <property type="entry name" value="ALKALINE PHOSPHATASE LIKE PROTEIN"/>
    <property type="match status" value="1"/>
</dbReference>
<evidence type="ECO:0000259" key="7">
    <source>
        <dbReference type="PROSITE" id="PS50206"/>
    </source>
</evidence>
<dbReference type="InterPro" id="IPR051311">
    <property type="entry name" value="DedA_domain"/>
</dbReference>
<protein>
    <submittedName>
        <fullName evidence="8">Membrane protein DedA, SNARE-associated domain</fullName>
    </submittedName>
</protein>
<keyword evidence="5 6" id="KW-0472">Membrane</keyword>
<feature type="transmembrane region" description="Helical" evidence="6">
    <location>
        <begin position="169"/>
        <end position="190"/>
    </location>
</feature>
<dbReference type="Proteomes" id="UP000199024">
    <property type="component" value="Unassembled WGS sequence"/>
</dbReference>
<evidence type="ECO:0000256" key="1">
    <source>
        <dbReference type="ARBA" id="ARBA00004651"/>
    </source>
</evidence>
<feature type="domain" description="Rhodanese" evidence="7">
    <location>
        <begin position="228"/>
        <end position="308"/>
    </location>
</feature>
<gene>
    <name evidence="8" type="ORF">SAMN05421771_2074</name>
</gene>